<dbReference type="STRING" id="1094562.ME1_00785"/>
<accession>J0QY46</accession>
<comment type="caution">
    <text evidence="1">The sequence shown here is derived from an EMBL/GenBank/DDBJ whole genome shotgun (WGS) entry which is preliminary data.</text>
</comment>
<dbReference type="Proteomes" id="UP000002304">
    <property type="component" value="Unassembled WGS sequence"/>
</dbReference>
<reference evidence="1 2" key="1">
    <citation type="submission" date="2012-03" db="EMBL/GenBank/DDBJ databases">
        <title>The Genome Sequence of Bartonella vinsonii subsp. arupensis OK-94-513.</title>
        <authorList>
            <consortium name="The Broad Institute Genome Sequencing Platform"/>
            <consortium name="The Broad Institute Genome Sequencing Center for Infectious Disease"/>
            <person name="Feldgarden M."/>
            <person name="Kirby J."/>
            <person name="Kosoy M."/>
            <person name="Birtles R."/>
            <person name="Probert W.S."/>
            <person name="Chiaraviglio L."/>
            <person name="Young S.K."/>
            <person name="Zeng Q."/>
            <person name="Gargeya S."/>
            <person name="Fitzgerald M."/>
            <person name="Haas B."/>
            <person name="Abouelleil A."/>
            <person name="Alvarado L."/>
            <person name="Arachchi H.M."/>
            <person name="Berlin A."/>
            <person name="Chapman S.B."/>
            <person name="Gearin G."/>
            <person name="Goldberg J."/>
            <person name="Griggs A."/>
            <person name="Gujja S."/>
            <person name="Hansen M."/>
            <person name="Heiman D."/>
            <person name="Howarth C."/>
            <person name="Larimer J."/>
            <person name="Lui A."/>
            <person name="MacDonald P.J.P."/>
            <person name="McCowen C."/>
            <person name="Montmayeur A."/>
            <person name="Murphy C."/>
            <person name="Neiman D."/>
            <person name="Pearson M."/>
            <person name="Priest M."/>
            <person name="Roberts A."/>
            <person name="Saif S."/>
            <person name="Shea T."/>
            <person name="Sisk P."/>
            <person name="Stolte C."/>
            <person name="Sykes S."/>
            <person name="Wortman J."/>
            <person name="Nusbaum C."/>
            <person name="Birren B."/>
        </authorList>
    </citation>
    <scope>NUCLEOTIDE SEQUENCE [LARGE SCALE GENOMIC DNA]</scope>
    <source>
        <strain evidence="1 2">OK-94-513</strain>
    </source>
</reference>
<organism evidence="1 2">
    <name type="scientific">Bartonella vinsonii subsp. arupensis OK-94-513</name>
    <dbReference type="NCBI Taxonomy" id="1094562"/>
    <lineage>
        <taxon>Bacteria</taxon>
        <taxon>Pseudomonadati</taxon>
        <taxon>Pseudomonadota</taxon>
        <taxon>Alphaproteobacteria</taxon>
        <taxon>Hyphomicrobiales</taxon>
        <taxon>Bartonellaceae</taxon>
        <taxon>Bartonella</taxon>
    </lineage>
</organism>
<sequence>MSNKLPWTRLNAGEWMNEVSCLSSTEKCIYVMLRLQMLYAGEPLLSDIKALAVYVGYPVKTFTKALDLLLLKKKIIRLEDGRLWNLDVELELNDSKEKSEAALKAANSRWHKTKRKNNDDHINESAYADCVQTACDAHRVPQCDRNASNNNINIYKKNNTNVLLKKEIDFEDLETEDQDHDVENSSDQIELVADDQTSIHEQSSETSYAAKNLWHIDEKELEKLPSRRYTNSAKSLADVIGDVLPPTIHKQESVPKKSKKRKVKKDFKTLPEDFEPDLQYAIDQGLTHDEALLEFERFKFHWKANPCRNANNRDWQSAWCGWIINQNGTLAKKLEQEKRYANERYKLSTNNFTNSLSESFSTLKTAITTSDSYRSECSRDTEVISSFAKICREGGSECVSSNLYAWKAVDDGGGSASFARL</sequence>
<dbReference type="RefSeq" id="WP_004863611.1">
    <property type="nucleotide sequence ID" value="NZ_JH725037.1"/>
</dbReference>
<gene>
    <name evidence="1" type="ORF">ME1_00785</name>
</gene>
<dbReference type="AlphaFoldDB" id="J0QY46"/>
<dbReference type="HOGENOM" id="CLU_062383_0_0_5"/>
<dbReference type="PATRIC" id="fig|1094562.3.peg.883"/>
<name>J0QY46_BARVI</name>
<evidence type="ECO:0000313" key="2">
    <source>
        <dbReference type="Proteomes" id="UP000002304"/>
    </source>
</evidence>
<protein>
    <recommendedName>
        <fullName evidence="3">Phage related protein</fullName>
    </recommendedName>
</protein>
<proteinExistence type="predicted"/>
<evidence type="ECO:0000313" key="1">
    <source>
        <dbReference type="EMBL" id="EJF88119.1"/>
    </source>
</evidence>
<dbReference type="EMBL" id="AILZ01000018">
    <property type="protein sequence ID" value="EJF88119.1"/>
    <property type="molecule type" value="Genomic_DNA"/>
</dbReference>
<evidence type="ECO:0008006" key="3">
    <source>
        <dbReference type="Google" id="ProtNLM"/>
    </source>
</evidence>